<organism evidence="2 3">
    <name type="scientific">Exiguobacterium indicum</name>
    <dbReference type="NCBI Taxonomy" id="296995"/>
    <lineage>
        <taxon>Bacteria</taxon>
        <taxon>Bacillati</taxon>
        <taxon>Bacillota</taxon>
        <taxon>Bacilli</taxon>
        <taxon>Bacillales</taxon>
        <taxon>Bacillales Family XII. Incertae Sedis</taxon>
        <taxon>Exiguobacterium</taxon>
    </lineage>
</organism>
<dbReference type="OrthoDB" id="2357479at2"/>
<evidence type="ECO:0000256" key="1">
    <source>
        <dbReference type="SAM" id="Phobius"/>
    </source>
</evidence>
<evidence type="ECO:0000313" key="2">
    <source>
        <dbReference type="EMBL" id="KSU48824.1"/>
    </source>
</evidence>
<keyword evidence="1" id="KW-0812">Transmembrane</keyword>
<feature type="transmembrane region" description="Helical" evidence="1">
    <location>
        <begin position="25"/>
        <end position="43"/>
    </location>
</feature>
<comment type="caution">
    <text evidence="2">The sequence shown here is derived from an EMBL/GenBank/DDBJ whole genome shotgun (WGS) entry which is preliminary data.</text>
</comment>
<dbReference type="Proteomes" id="UP000053797">
    <property type="component" value="Unassembled WGS sequence"/>
</dbReference>
<gene>
    <name evidence="2" type="ORF">AS033_10875</name>
</gene>
<accession>A0A0V8GEX2</accession>
<dbReference type="AlphaFoldDB" id="A0A0V8GEX2"/>
<evidence type="ECO:0000313" key="3">
    <source>
        <dbReference type="Proteomes" id="UP000053797"/>
    </source>
</evidence>
<sequence length="120" mass="13307">MKRTWLYVIPFAWFGPYFDWKEGSLLGYALFLFGLGALSYSLARSGEPKYIVIGNLVSFAISYGIALSVGRGYGEGYFNPLTVSQLVIGVSILNLVVQIPIVMHAIRNKVMKKELEGHDG</sequence>
<name>A0A0V8GEX2_9BACL</name>
<keyword evidence="1" id="KW-0472">Membrane</keyword>
<feature type="transmembrane region" description="Helical" evidence="1">
    <location>
        <begin position="82"/>
        <end position="103"/>
    </location>
</feature>
<protein>
    <submittedName>
        <fullName evidence="2">Uncharacterized protein</fullName>
    </submittedName>
</protein>
<keyword evidence="1" id="KW-1133">Transmembrane helix</keyword>
<feature type="transmembrane region" description="Helical" evidence="1">
    <location>
        <begin position="50"/>
        <end position="70"/>
    </location>
</feature>
<proteinExistence type="predicted"/>
<dbReference type="EMBL" id="LNQL01000003">
    <property type="protein sequence ID" value="KSU48824.1"/>
    <property type="molecule type" value="Genomic_DNA"/>
</dbReference>
<reference evidence="2 3" key="1">
    <citation type="journal article" date="2015" name="Int. J. Syst. Evol. Microbiol.">
        <title>Exiguobacterium enclense sp. nov., isolated from sediment.</title>
        <authorList>
            <person name="Dastager S.G."/>
            <person name="Mawlankar R."/>
            <person name="Sonalkar V.V."/>
            <person name="Thorat M.N."/>
            <person name="Mual P."/>
            <person name="Verma A."/>
            <person name="Krishnamurthi S."/>
            <person name="Tang S.K."/>
            <person name="Li W.J."/>
        </authorList>
    </citation>
    <scope>NUCLEOTIDE SEQUENCE [LARGE SCALE GENOMIC DNA]</scope>
    <source>
        <strain evidence="2 3">NIO-1109</strain>
    </source>
</reference>
<dbReference type="RefSeq" id="WP_058265518.1">
    <property type="nucleotide sequence ID" value="NZ_FMYN01000003.1"/>
</dbReference>